<evidence type="ECO:0008006" key="2">
    <source>
        <dbReference type="Google" id="ProtNLM"/>
    </source>
</evidence>
<protein>
    <recommendedName>
        <fullName evidence="2">Pyrimidine 5'-nucleotidase</fullName>
    </recommendedName>
</protein>
<dbReference type="Pfam" id="PF00702">
    <property type="entry name" value="Hydrolase"/>
    <property type="match status" value="1"/>
</dbReference>
<dbReference type="AlphaFoldDB" id="A0A382K219"/>
<accession>A0A382K219</accession>
<dbReference type="InterPro" id="IPR023214">
    <property type="entry name" value="HAD_sf"/>
</dbReference>
<name>A0A382K219_9ZZZZ</name>
<organism evidence="1">
    <name type="scientific">marine metagenome</name>
    <dbReference type="NCBI Taxonomy" id="408172"/>
    <lineage>
        <taxon>unclassified sequences</taxon>
        <taxon>metagenomes</taxon>
        <taxon>ecological metagenomes</taxon>
    </lineage>
</organism>
<dbReference type="SUPFAM" id="SSF56784">
    <property type="entry name" value="HAD-like"/>
    <property type="match status" value="1"/>
</dbReference>
<feature type="non-terminal residue" evidence="1">
    <location>
        <position position="1"/>
    </location>
</feature>
<dbReference type="PANTHER" id="PTHR12725:SF117">
    <property type="entry name" value="HALOACID DEHALOGENASE-LIKE HYDROLASE"/>
    <property type="match status" value="1"/>
</dbReference>
<sequence length="143" mass="16243">YLIYVHDLDLSRIPIDKRLGPALQALPGRKMIYTNATNNHAERVLGRLGIKQYFEASFDIVDADYVPKPNQQPYETLLDRYGIDPTTAVMVEDIARNLVPAADLGMTTVWVRGGRNIELTDEQTYHVHHITDDLADWITDLHG</sequence>
<dbReference type="Gene3D" id="3.40.50.1000">
    <property type="entry name" value="HAD superfamily/HAD-like"/>
    <property type="match status" value="1"/>
</dbReference>
<dbReference type="EMBL" id="UINC01078140">
    <property type="protein sequence ID" value="SVC18924.1"/>
    <property type="molecule type" value="Genomic_DNA"/>
</dbReference>
<dbReference type="NCBIfam" id="TIGR01509">
    <property type="entry name" value="HAD-SF-IA-v3"/>
    <property type="match status" value="1"/>
</dbReference>
<dbReference type="InterPro" id="IPR006439">
    <property type="entry name" value="HAD-SF_hydro_IA"/>
</dbReference>
<dbReference type="InterPro" id="IPR036412">
    <property type="entry name" value="HAD-like_sf"/>
</dbReference>
<evidence type="ECO:0000313" key="1">
    <source>
        <dbReference type="EMBL" id="SVC18924.1"/>
    </source>
</evidence>
<gene>
    <name evidence="1" type="ORF">METZ01_LOCUS271778</name>
</gene>
<dbReference type="PANTHER" id="PTHR12725">
    <property type="entry name" value="HALOACID DEHALOGENASE-LIKE HYDROLASE"/>
    <property type="match status" value="1"/>
</dbReference>
<proteinExistence type="predicted"/>
<reference evidence="1" key="1">
    <citation type="submission" date="2018-05" db="EMBL/GenBank/DDBJ databases">
        <authorList>
            <person name="Lanie J.A."/>
            <person name="Ng W.-L."/>
            <person name="Kazmierczak K.M."/>
            <person name="Andrzejewski T.M."/>
            <person name="Davidsen T.M."/>
            <person name="Wayne K.J."/>
            <person name="Tettelin H."/>
            <person name="Glass J.I."/>
            <person name="Rusch D."/>
            <person name="Podicherti R."/>
            <person name="Tsui H.-C.T."/>
            <person name="Winkler M.E."/>
        </authorList>
    </citation>
    <scope>NUCLEOTIDE SEQUENCE</scope>
</reference>